<sequence length="46" mass="5343">MTITELKAKAYDILAQLEYLQKELQQVNQQIAEQMKNEETTDTSVL</sequence>
<reference evidence="2" key="1">
    <citation type="submission" date="2020-04" db="EMBL/GenBank/DDBJ databases">
        <authorList>
            <person name="Chiriac C."/>
            <person name="Salcher M."/>
            <person name="Ghai R."/>
            <person name="Kavagutti S V."/>
        </authorList>
    </citation>
    <scope>NUCLEOTIDE SEQUENCE</scope>
</reference>
<gene>
    <name evidence="2" type="ORF">UFOVP316_42</name>
</gene>
<keyword evidence="1" id="KW-0175">Coiled coil</keyword>
<proteinExistence type="predicted"/>
<accession>A0A6J5M0A1</accession>
<organism evidence="2">
    <name type="scientific">uncultured Caudovirales phage</name>
    <dbReference type="NCBI Taxonomy" id="2100421"/>
    <lineage>
        <taxon>Viruses</taxon>
        <taxon>Duplodnaviria</taxon>
        <taxon>Heunggongvirae</taxon>
        <taxon>Uroviricota</taxon>
        <taxon>Caudoviricetes</taxon>
        <taxon>Peduoviridae</taxon>
        <taxon>Maltschvirus</taxon>
        <taxon>Maltschvirus maltsch</taxon>
    </lineage>
</organism>
<protein>
    <submittedName>
        <fullName evidence="2">Uncharacterized protein</fullName>
    </submittedName>
</protein>
<feature type="coiled-coil region" evidence="1">
    <location>
        <begin position="14"/>
        <end position="41"/>
    </location>
</feature>
<evidence type="ECO:0000313" key="2">
    <source>
        <dbReference type="EMBL" id="CAB4137429.1"/>
    </source>
</evidence>
<evidence type="ECO:0000256" key="1">
    <source>
        <dbReference type="SAM" id="Coils"/>
    </source>
</evidence>
<name>A0A6J5M0A1_9CAUD</name>
<dbReference type="EMBL" id="LR796329">
    <property type="protein sequence ID" value="CAB4137429.1"/>
    <property type="molecule type" value="Genomic_DNA"/>
</dbReference>